<evidence type="ECO:0000313" key="1">
    <source>
        <dbReference type="EMBL" id="QJA58742.1"/>
    </source>
</evidence>
<gene>
    <name evidence="1" type="ORF">MM415B01412_0024</name>
</gene>
<organism evidence="1">
    <name type="scientific">viral metagenome</name>
    <dbReference type="NCBI Taxonomy" id="1070528"/>
    <lineage>
        <taxon>unclassified sequences</taxon>
        <taxon>metagenomes</taxon>
        <taxon>organismal metagenomes</taxon>
    </lineage>
</organism>
<dbReference type="InterPro" id="IPR027417">
    <property type="entry name" value="P-loop_NTPase"/>
</dbReference>
<dbReference type="AlphaFoldDB" id="A0A6M3IQN8"/>
<dbReference type="Gene3D" id="3.40.50.300">
    <property type="entry name" value="P-loop containing nucleotide triphosphate hydrolases"/>
    <property type="match status" value="1"/>
</dbReference>
<proteinExistence type="predicted"/>
<reference evidence="1" key="1">
    <citation type="submission" date="2020-03" db="EMBL/GenBank/DDBJ databases">
        <title>The deep terrestrial virosphere.</title>
        <authorList>
            <person name="Holmfeldt K."/>
            <person name="Nilsson E."/>
            <person name="Simone D."/>
            <person name="Lopez-Fernandez M."/>
            <person name="Wu X."/>
            <person name="de Brujin I."/>
            <person name="Lundin D."/>
            <person name="Andersson A."/>
            <person name="Bertilsson S."/>
            <person name="Dopson M."/>
        </authorList>
    </citation>
    <scope>NUCLEOTIDE SEQUENCE</scope>
    <source>
        <strain evidence="1">MM415B01412</strain>
    </source>
</reference>
<evidence type="ECO:0008006" key="2">
    <source>
        <dbReference type="Google" id="ProtNLM"/>
    </source>
</evidence>
<dbReference type="EMBL" id="MT141337">
    <property type="protein sequence ID" value="QJA58742.1"/>
    <property type="molecule type" value="Genomic_DNA"/>
</dbReference>
<protein>
    <recommendedName>
        <fullName evidence="2">Terminase</fullName>
    </recommendedName>
</protein>
<name>A0A6M3IQN8_9ZZZZ</name>
<sequence length="619" mass="71175">MAIITTKTKKPPVAIQQKDYRNGGEGFARWVEDNVCLPIYPPGSKISKWVPASALPDTPDPDTGRSYRSFWEEQKIIMNEALRMEAGRFVYRLIILCWMRGEGKTFLNCLFQMWRFFCWPKQSIVLCANSKDQSEFVSFVTIKDIILNSPKLRRIVGVRNIQTKRIRLRDSKNNVTSVILNVTTASGLLPNLNNYSFTEIHEMKDPEFFQQVHGSIRNVPNAMGFIDSTVSSKDHILYRQYEAYINEKDPTIFFSYRYSKSAIYTDYWHPLNTQVQLDSYRTTFLPGAFDRYFKNLWTVGADKVFEPYMIEAINYLGINKNVSDQKGVFDILIERQKIYNRFDEVRKEKIEMQTSGMINDLAEISRNLWPVNDLYTLKDPYGQSSMISVDALDRISDLYDTDWAVICGIDRAQPMKMRTSARTIFLAIAKGLPGSRSDPNLGILKVPNYIYLLLYLTAVLDHSVEGLKSEILVVNEEYDGIDRICSETWGVFDMVAWCEEIGITLDMITNTYLKQVAAFTEFYSVVSTGRFKAPPLAIPGMRSDDLMLEELAMFDHDEDKKWFGSPEKRKKKGVQDDSVYALALSINGGRVITPDDFRQRGGKYFFGSMYPGTKTVGRY</sequence>
<accession>A0A6M3IQN8</accession>